<gene>
    <name evidence="19" type="ORF">QR680_017433</name>
</gene>
<dbReference type="Gene3D" id="3.90.1150.10">
    <property type="entry name" value="Aspartate Aminotransferase, domain 1"/>
    <property type="match status" value="1"/>
</dbReference>
<dbReference type="InterPro" id="IPR015422">
    <property type="entry name" value="PyrdxlP-dep_Trfase_small"/>
</dbReference>
<evidence type="ECO:0000256" key="13">
    <source>
        <dbReference type="ARBA" id="ARBA00067484"/>
    </source>
</evidence>
<keyword evidence="20" id="KW-1185">Reference proteome</keyword>
<dbReference type="EC" id="2.1.1.214" evidence="12"/>
<dbReference type="InterPro" id="IPR000241">
    <property type="entry name" value="RlmKL-like_Mtase"/>
</dbReference>
<dbReference type="GO" id="GO:0008033">
    <property type="term" value="P:tRNA processing"/>
    <property type="evidence" value="ECO:0007669"/>
    <property type="project" value="UniProtKB-UniRule"/>
</dbReference>
<evidence type="ECO:0000256" key="15">
    <source>
        <dbReference type="PROSITE-ProRule" id="PRU00959"/>
    </source>
</evidence>
<dbReference type="Pfam" id="PF00155">
    <property type="entry name" value="Aminotran_1_2"/>
    <property type="match status" value="1"/>
</dbReference>
<keyword evidence="3 15" id="KW-0820">tRNA-binding</keyword>
<comment type="caution">
    <text evidence="19">The sequence shown here is derived from an EMBL/GenBank/DDBJ whole genome shotgun (WGS) entry which is preliminary data.</text>
</comment>
<comment type="catalytic activity">
    <reaction evidence="9">
        <text>guanosine(10) in tRNA + S-adenosyl-L-methionine = N(2)-methylguanosine(10) in tRNA + S-adenosyl-L-homocysteine + H(+)</text>
        <dbReference type="Rhea" id="RHEA:43128"/>
        <dbReference type="Rhea" id="RHEA-COMP:10355"/>
        <dbReference type="Rhea" id="RHEA-COMP:10357"/>
        <dbReference type="ChEBI" id="CHEBI:15378"/>
        <dbReference type="ChEBI" id="CHEBI:57856"/>
        <dbReference type="ChEBI" id="CHEBI:59789"/>
        <dbReference type="ChEBI" id="CHEBI:74269"/>
        <dbReference type="ChEBI" id="CHEBI:74481"/>
        <dbReference type="EC" id="2.1.1.214"/>
    </reaction>
    <physiologicalReaction direction="left-to-right" evidence="9">
        <dbReference type="Rhea" id="RHEA:43129"/>
    </physiologicalReaction>
</comment>
<dbReference type="InterPro" id="IPR015424">
    <property type="entry name" value="PyrdxlP-dep_Trfase"/>
</dbReference>
<dbReference type="GO" id="GO:0160102">
    <property type="term" value="F:tRNA (guanine(10)-N2)-methyltransferase activity"/>
    <property type="evidence" value="ECO:0007669"/>
    <property type="project" value="UniProtKB-EC"/>
</dbReference>
<dbReference type="Gene3D" id="3.40.50.150">
    <property type="entry name" value="Vaccinia Virus protein VP39"/>
    <property type="match status" value="1"/>
</dbReference>
<dbReference type="CDD" id="cd00609">
    <property type="entry name" value="AAT_like"/>
    <property type="match status" value="1"/>
</dbReference>
<dbReference type="Pfam" id="PF01170">
    <property type="entry name" value="UPF0020"/>
    <property type="match status" value="1"/>
</dbReference>
<dbReference type="InterPro" id="IPR004839">
    <property type="entry name" value="Aminotransferase_I/II_large"/>
</dbReference>
<dbReference type="GO" id="GO:0043527">
    <property type="term" value="C:tRNA methyltransferase complex"/>
    <property type="evidence" value="ECO:0007669"/>
    <property type="project" value="UniProtKB-ARBA"/>
</dbReference>
<dbReference type="InterPro" id="IPR015421">
    <property type="entry name" value="PyrdxlP-dep_Trfase_major"/>
</dbReference>
<evidence type="ECO:0000256" key="1">
    <source>
        <dbReference type="ARBA" id="ARBA00004496"/>
    </source>
</evidence>
<organism evidence="19 20">
    <name type="scientific">Steinernema hermaphroditum</name>
    <dbReference type="NCBI Taxonomy" id="289476"/>
    <lineage>
        <taxon>Eukaryota</taxon>
        <taxon>Metazoa</taxon>
        <taxon>Ecdysozoa</taxon>
        <taxon>Nematoda</taxon>
        <taxon>Chromadorea</taxon>
        <taxon>Rhabditida</taxon>
        <taxon>Tylenchina</taxon>
        <taxon>Panagrolaimomorpha</taxon>
        <taxon>Strongyloidoidea</taxon>
        <taxon>Steinernematidae</taxon>
        <taxon>Steinernema</taxon>
    </lineage>
</organism>
<evidence type="ECO:0000256" key="9">
    <source>
        <dbReference type="ARBA" id="ARBA00050985"/>
    </source>
</evidence>
<dbReference type="Proteomes" id="UP001175271">
    <property type="component" value="Unassembled WGS sequence"/>
</dbReference>
<evidence type="ECO:0000256" key="11">
    <source>
        <dbReference type="ARBA" id="ARBA00065434"/>
    </source>
</evidence>
<dbReference type="InterPro" id="IPR002052">
    <property type="entry name" value="DNA_methylase_N6_adenine_CS"/>
</dbReference>
<feature type="domain" description="tRNA (guanine(10)-N(2))-methyltransferase TRMT11 N-terminal" evidence="18">
    <location>
        <begin position="8"/>
        <end position="175"/>
    </location>
</feature>
<dbReference type="InterPro" id="IPR029063">
    <property type="entry name" value="SAM-dependent_MTases_sf"/>
</dbReference>
<keyword evidence="6 15" id="KW-0949">S-adenosyl-L-methionine</keyword>
<feature type="domain" description="Aminotransferase class I/classII large" evidence="16">
    <location>
        <begin position="492"/>
        <end position="851"/>
    </location>
</feature>
<dbReference type="GO" id="GO:0005737">
    <property type="term" value="C:cytoplasm"/>
    <property type="evidence" value="ECO:0007669"/>
    <property type="project" value="UniProtKB-SubCell"/>
</dbReference>
<proteinExistence type="inferred from homology"/>
<accession>A0AA39HFJ1</accession>
<evidence type="ECO:0000259" key="18">
    <source>
        <dbReference type="Pfam" id="PF25904"/>
    </source>
</evidence>
<reference evidence="19" key="1">
    <citation type="submission" date="2023-06" db="EMBL/GenBank/DDBJ databases">
        <title>Genomic analysis of the entomopathogenic nematode Steinernema hermaphroditum.</title>
        <authorList>
            <person name="Schwarz E.M."/>
            <person name="Heppert J.K."/>
            <person name="Baniya A."/>
            <person name="Schwartz H.T."/>
            <person name="Tan C.-H."/>
            <person name="Antoshechkin I."/>
            <person name="Sternberg P.W."/>
            <person name="Goodrich-Blair H."/>
            <person name="Dillman A.R."/>
        </authorList>
    </citation>
    <scope>NUCLEOTIDE SEQUENCE</scope>
    <source>
        <strain evidence="19">PS9179</strain>
        <tissue evidence="19">Whole animal</tissue>
    </source>
</reference>
<dbReference type="AlphaFoldDB" id="A0AA39HFJ1"/>
<keyword evidence="7 15" id="KW-0819">tRNA processing</keyword>
<dbReference type="PROSITE" id="PS00092">
    <property type="entry name" value="N6_MTASE"/>
    <property type="match status" value="1"/>
</dbReference>
<evidence type="ECO:0000256" key="4">
    <source>
        <dbReference type="ARBA" id="ARBA00022603"/>
    </source>
</evidence>
<evidence type="ECO:0000256" key="6">
    <source>
        <dbReference type="ARBA" id="ARBA00022691"/>
    </source>
</evidence>
<dbReference type="PANTHER" id="PTHR13370">
    <property type="entry name" value="RNA METHYLASE-RELATED"/>
    <property type="match status" value="1"/>
</dbReference>
<dbReference type="SUPFAM" id="SSF53335">
    <property type="entry name" value="S-adenosyl-L-methionine-dependent methyltransferases"/>
    <property type="match status" value="1"/>
</dbReference>
<comment type="subcellular location">
    <subcellularLocation>
        <location evidence="1">Cytoplasm</location>
    </subcellularLocation>
</comment>
<dbReference type="Pfam" id="PF25904">
    <property type="entry name" value="Tmrp11_N"/>
    <property type="match status" value="1"/>
</dbReference>
<dbReference type="InterPro" id="IPR059073">
    <property type="entry name" value="TRMT11_N"/>
</dbReference>
<evidence type="ECO:0000313" key="20">
    <source>
        <dbReference type="Proteomes" id="UP001175271"/>
    </source>
</evidence>
<evidence type="ECO:0000256" key="10">
    <source>
        <dbReference type="ARBA" id="ARBA00056270"/>
    </source>
</evidence>
<comment type="subunit">
    <text evidence="11">Part of the heterodimeric TRMT11-TRM112 methyltransferase complex; this complex forms an active tRNA methyltransferase, where TRMT112 acts as an activator of the catalytic subunit TRMT11.</text>
</comment>
<evidence type="ECO:0000259" key="17">
    <source>
        <dbReference type="Pfam" id="PF01170"/>
    </source>
</evidence>
<dbReference type="PANTHER" id="PTHR13370:SF3">
    <property type="entry name" value="TRNA (GUANINE(10)-N2)-METHYLTRANSFERASE HOMOLOG"/>
    <property type="match status" value="1"/>
</dbReference>
<evidence type="ECO:0000259" key="16">
    <source>
        <dbReference type="Pfam" id="PF00155"/>
    </source>
</evidence>
<name>A0AA39HFJ1_9BILA</name>
<keyword evidence="8 15" id="KW-0694">RNA-binding</keyword>
<feature type="domain" description="Ribosomal RNA large subunit methyltransferase K/L-like methyltransferase" evidence="17">
    <location>
        <begin position="188"/>
        <end position="317"/>
    </location>
</feature>
<evidence type="ECO:0000256" key="7">
    <source>
        <dbReference type="ARBA" id="ARBA00022694"/>
    </source>
</evidence>
<dbReference type="GO" id="GO:0000049">
    <property type="term" value="F:tRNA binding"/>
    <property type="evidence" value="ECO:0007669"/>
    <property type="project" value="UniProtKB-UniRule"/>
</dbReference>
<keyword evidence="5 15" id="KW-0808">Transferase</keyword>
<dbReference type="CDD" id="cd02440">
    <property type="entry name" value="AdoMet_MTases"/>
    <property type="match status" value="1"/>
</dbReference>
<dbReference type="EMBL" id="JAUCMV010000004">
    <property type="protein sequence ID" value="KAK0404384.1"/>
    <property type="molecule type" value="Genomic_DNA"/>
</dbReference>
<evidence type="ECO:0000256" key="14">
    <source>
        <dbReference type="ARBA" id="ARBA00075308"/>
    </source>
</evidence>
<dbReference type="PROSITE" id="PS51627">
    <property type="entry name" value="SAM_MT_TRM11"/>
    <property type="match status" value="1"/>
</dbReference>
<dbReference type="GO" id="GO:0032259">
    <property type="term" value="P:methylation"/>
    <property type="evidence" value="ECO:0007669"/>
    <property type="project" value="UniProtKB-UniRule"/>
</dbReference>
<evidence type="ECO:0000256" key="3">
    <source>
        <dbReference type="ARBA" id="ARBA00022555"/>
    </source>
</evidence>
<evidence type="ECO:0000256" key="5">
    <source>
        <dbReference type="ARBA" id="ARBA00022679"/>
    </source>
</evidence>
<evidence type="ECO:0000256" key="8">
    <source>
        <dbReference type="ARBA" id="ARBA00022884"/>
    </source>
</evidence>
<comment type="similarity">
    <text evidence="15">Belongs to the class I-like SAM-binding methyltransferase superfamily. TRM11 methyltransferase family.</text>
</comment>
<dbReference type="GO" id="GO:0030170">
    <property type="term" value="F:pyridoxal phosphate binding"/>
    <property type="evidence" value="ECO:0007669"/>
    <property type="project" value="InterPro"/>
</dbReference>
<keyword evidence="2" id="KW-0963">Cytoplasm</keyword>
<evidence type="ECO:0000313" key="19">
    <source>
        <dbReference type="EMBL" id="KAK0404384.1"/>
    </source>
</evidence>
<keyword evidence="4 15" id="KW-0489">Methyltransferase</keyword>
<evidence type="ECO:0000256" key="2">
    <source>
        <dbReference type="ARBA" id="ARBA00022490"/>
    </source>
</evidence>
<dbReference type="InterPro" id="IPR016691">
    <property type="entry name" value="TRMT11"/>
</dbReference>
<protein>
    <recommendedName>
        <fullName evidence="13">tRNA (guanine(10)-N(2))-methyltransferase TRMT11</fullName>
        <ecNumber evidence="12">2.1.1.214</ecNumber>
    </recommendedName>
    <alternativeName>
        <fullName evidence="14">tRNA methyltransferase 11 homolog</fullName>
    </alternativeName>
</protein>
<sequence>MDLTAMKRYVFVFSQQHLKFRVAELESIAALFDVRLAPVSDLSKVHVCVVDVRSDADVSAILSRSVLLRSAYELLAAADTYEELFAGFEDQKANFESFNDPSQSFAFRVRKNGRKADGVYIKTKIKELGRMLPFEKAVVNLDNPTNVFTLIEEFMDKNRTSEPDKIYFGRMIGEGQGSLKAVYNLQERVYIGNTTMDPELAFIQSNIVKAGVGSLVLDPFCGTGGLVLPAAHFGSAVFGTEINYMIAKAKGKSARQGVKYLTEKESLRANFDQYDTTQMFQSLLIADASHHGLWHLQNCSSGIFDALIADPPYGVREKCRKVGHKERKEHWTLPSATHDQRFPEKSKYDLCEVFLDLLELAARVLVIGGRVAYWFPVFPEDYCDDVIPRHPALDLIYNCEQPLARKYSRLVMVCSCDCIVLLDIGLRCAVSGALLRFLRHRVFALATMSSEPVTLFDGPATGTYMFNVGAPPIWALKKAGVMYDHANQKRMAEEVNDSARLLQYGTPVGDPRLIRAIKKFLEEQYRDSVYEEFLVSTAGATSGLLFQMTQMFPDKCTVYAENLTYFLAVDILKNLHFSTKPVPMKPDGLDLDYLERVWESELGSKASSEPNQYSACLYIIPQYQNPTSIVYSPDVCRRLVALARKYRVLVFCDDVYNILCYEEGPHKRLFAYDDPSDPDYNGGHVISNGTFAKLLAPGFRLGWMELPVALKAKYWSNSMLLKSSGSLNTVMGGVVALMLEDGSASQLVAEIREENKRKMELLLKILDAELPEDVSVTHHAKGGYFIYVELPKRIETKAFTAYLKKKYDILVQEGFKFWSGDDDDAERKNFINGIRLSVGYVSEEDVHEAAHLICEGLKEFPSKL</sequence>
<dbReference type="Gene3D" id="3.40.640.10">
    <property type="entry name" value="Type I PLP-dependent aspartate aminotransferase-like (Major domain)"/>
    <property type="match status" value="1"/>
</dbReference>
<comment type="function">
    <text evidence="10">Catalytic subunit of the TRMT11-TRM112 methyltransferase complex, that specifically mediates the S-adenosyl-L-methionine-dependent N(2)-methylation of guanosine nucleotide at position 10 (m2G10) in tRNAs. This is one of the major tRNA (guanine-N(2))-methyltransferases.</text>
</comment>
<evidence type="ECO:0000256" key="12">
    <source>
        <dbReference type="ARBA" id="ARBA00066937"/>
    </source>
</evidence>
<dbReference type="SUPFAM" id="SSF53383">
    <property type="entry name" value="PLP-dependent transferases"/>
    <property type="match status" value="1"/>
</dbReference>